<protein>
    <submittedName>
        <fullName evidence="2">ABC transporter permease</fullName>
    </submittedName>
</protein>
<feature type="transmembrane region" description="Helical" evidence="1">
    <location>
        <begin position="12"/>
        <end position="31"/>
    </location>
</feature>
<evidence type="ECO:0000313" key="3">
    <source>
        <dbReference type="Proteomes" id="UP000271531"/>
    </source>
</evidence>
<evidence type="ECO:0000313" key="2">
    <source>
        <dbReference type="EMBL" id="RMW01190.1"/>
    </source>
</evidence>
<name>A0A3M6H8F9_PSEAJ</name>
<proteinExistence type="predicted"/>
<dbReference type="AlphaFoldDB" id="A0A3M6H8F9"/>
<keyword evidence="1" id="KW-0472">Membrane</keyword>
<dbReference type="EMBL" id="RBVA01000459">
    <property type="protein sequence ID" value="RMW01190.1"/>
    <property type="molecule type" value="Genomic_DNA"/>
</dbReference>
<comment type="caution">
    <text evidence="2">The sequence shown here is derived from an EMBL/GenBank/DDBJ whole genome shotgun (WGS) entry which is preliminary data.</text>
</comment>
<dbReference type="Proteomes" id="UP000271531">
    <property type="component" value="Unassembled WGS sequence"/>
</dbReference>
<evidence type="ECO:0000256" key="1">
    <source>
        <dbReference type="SAM" id="Phobius"/>
    </source>
</evidence>
<reference evidence="2 3" key="1">
    <citation type="submission" date="2018-08" db="EMBL/GenBank/DDBJ databases">
        <title>Recombination of ecologically and evolutionarily significant loci maintains genetic cohesion in the Pseudomonas syringae species complex.</title>
        <authorList>
            <person name="Dillon M."/>
            <person name="Thakur S."/>
            <person name="Almeida R.N.D."/>
            <person name="Weir B.S."/>
            <person name="Guttman D.S."/>
        </authorList>
    </citation>
    <scope>NUCLEOTIDE SEQUENCE [LARGE SCALE GENOMIC DNA]</scope>
    <source>
        <strain evidence="2 3">ICMP 4525</strain>
    </source>
</reference>
<keyword evidence="1" id="KW-1133">Transmembrane helix</keyword>
<organism evidence="2 3">
    <name type="scientific">Pseudomonas amygdali pv. tabaci</name>
    <name type="common">Pseudomonas syringae pv. tabaci</name>
    <dbReference type="NCBI Taxonomy" id="322"/>
    <lineage>
        <taxon>Bacteria</taxon>
        <taxon>Pseudomonadati</taxon>
        <taxon>Pseudomonadota</taxon>
        <taxon>Gammaproteobacteria</taxon>
        <taxon>Pseudomonadales</taxon>
        <taxon>Pseudomonadaceae</taxon>
        <taxon>Pseudomonas</taxon>
        <taxon>Pseudomonas amygdali</taxon>
    </lineage>
</organism>
<keyword evidence="1" id="KW-0812">Transmembrane</keyword>
<accession>A0A3M6H8F9</accession>
<gene>
    <name evidence="2" type="ORF">ALP03_00814</name>
</gene>
<sequence length="45" mass="4884">MYVYATESIDPMMAAVSALVIALTAATMILLDRVYGLDRVLVGKH</sequence>